<gene>
    <name evidence="1" type="ORF">GCM10017161_17280</name>
</gene>
<sequence length="99" mass="11268">MQQDTLINLCKLNHLTPMIINTADSPHYLVGAKDADGNFFSITEENATNVRLGSLEQAKQWFIDMGIYQAEFEMQTAYDEMVGINEPSKVKQWLTFGHL</sequence>
<evidence type="ECO:0000313" key="2">
    <source>
        <dbReference type="Proteomes" id="UP000623842"/>
    </source>
</evidence>
<accession>A0A919BGP7</accession>
<evidence type="ECO:0000313" key="1">
    <source>
        <dbReference type="EMBL" id="GHF89871.1"/>
    </source>
</evidence>
<protein>
    <submittedName>
        <fullName evidence="1">Uncharacterized protein</fullName>
    </submittedName>
</protein>
<name>A0A919BGP7_9GAMM</name>
<comment type="caution">
    <text evidence="1">The sequence shown here is derived from an EMBL/GenBank/DDBJ whole genome shotgun (WGS) entry which is preliminary data.</text>
</comment>
<dbReference type="Pfam" id="PF20090">
    <property type="entry name" value="DUF6482"/>
    <property type="match status" value="1"/>
</dbReference>
<organism evidence="1 2">
    <name type="scientific">Thalassotalea marina</name>
    <dbReference type="NCBI Taxonomy" id="1673741"/>
    <lineage>
        <taxon>Bacteria</taxon>
        <taxon>Pseudomonadati</taxon>
        <taxon>Pseudomonadota</taxon>
        <taxon>Gammaproteobacteria</taxon>
        <taxon>Alteromonadales</taxon>
        <taxon>Colwelliaceae</taxon>
        <taxon>Thalassotalea</taxon>
    </lineage>
</organism>
<reference evidence="1" key="1">
    <citation type="journal article" date="2014" name="Int. J. Syst. Evol. Microbiol.">
        <title>Complete genome sequence of Corynebacterium casei LMG S-19264T (=DSM 44701T), isolated from a smear-ripened cheese.</title>
        <authorList>
            <consortium name="US DOE Joint Genome Institute (JGI-PGF)"/>
            <person name="Walter F."/>
            <person name="Albersmeier A."/>
            <person name="Kalinowski J."/>
            <person name="Ruckert C."/>
        </authorList>
    </citation>
    <scope>NUCLEOTIDE SEQUENCE</scope>
    <source>
        <strain evidence="1">KCTC 42731</strain>
    </source>
</reference>
<dbReference type="EMBL" id="BNCK01000003">
    <property type="protein sequence ID" value="GHF89871.1"/>
    <property type="molecule type" value="Genomic_DNA"/>
</dbReference>
<dbReference type="InterPro" id="IPR045508">
    <property type="entry name" value="DUF6482"/>
</dbReference>
<proteinExistence type="predicted"/>
<dbReference type="AlphaFoldDB" id="A0A919BGP7"/>
<dbReference type="RefSeq" id="WP_189769287.1">
    <property type="nucleotide sequence ID" value="NZ_BNCK01000003.1"/>
</dbReference>
<dbReference type="Proteomes" id="UP000623842">
    <property type="component" value="Unassembled WGS sequence"/>
</dbReference>
<reference evidence="1" key="2">
    <citation type="submission" date="2020-09" db="EMBL/GenBank/DDBJ databases">
        <authorList>
            <person name="Sun Q."/>
            <person name="Kim S."/>
        </authorList>
    </citation>
    <scope>NUCLEOTIDE SEQUENCE</scope>
    <source>
        <strain evidence="1">KCTC 42731</strain>
    </source>
</reference>
<keyword evidence="2" id="KW-1185">Reference proteome</keyword>